<organism evidence="2 3">
    <name type="scientific">Ochrobactrum quorumnocens</name>
    <dbReference type="NCBI Taxonomy" id="271865"/>
    <lineage>
        <taxon>Bacteria</taxon>
        <taxon>Pseudomonadati</taxon>
        <taxon>Pseudomonadota</taxon>
        <taxon>Alphaproteobacteria</taxon>
        <taxon>Hyphomicrobiales</taxon>
        <taxon>Brucellaceae</taxon>
        <taxon>Brucella/Ochrobactrum group</taxon>
        <taxon>Ochrobactrum</taxon>
    </lineage>
</organism>
<reference evidence="2 3" key="1">
    <citation type="submission" date="2017-07" db="EMBL/GenBank/DDBJ databases">
        <title>Phylogenetic study on the rhizospheric bacterium Ochrobactrum sp. A44.</title>
        <authorList>
            <person name="Krzyzanowska D.M."/>
            <person name="Ossowicki A."/>
            <person name="Rajewska M."/>
            <person name="Maciag T."/>
            <person name="Kaczynski Z."/>
            <person name="Czerwicka M."/>
            <person name="Jafra S."/>
        </authorList>
    </citation>
    <scope>NUCLEOTIDE SEQUENCE [LARGE SCALE GENOMIC DNA]</scope>
    <source>
        <strain evidence="2 3">A44</strain>
    </source>
</reference>
<dbReference type="OrthoDB" id="9808190at2"/>
<dbReference type="EMBL" id="CP022604">
    <property type="protein sequence ID" value="ASV87046.1"/>
    <property type="molecule type" value="Genomic_DNA"/>
</dbReference>
<name>A0A248UK85_9HYPH</name>
<evidence type="ECO:0008006" key="4">
    <source>
        <dbReference type="Google" id="ProtNLM"/>
    </source>
</evidence>
<keyword evidence="1" id="KW-1133">Transmembrane helix</keyword>
<proteinExistence type="predicted"/>
<dbReference type="InterPro" id="IPR019253">
    <property type="entry name" value="DUF2244_TM"/>
</dbReference>
<keyword evidence="1" id="KW-0472">Membrane</keyword>
<evidence type="ECO:0000256" key="1">
    <source>
        <dbReference type="SAM" id="Phobius"/>
    </source>
</evidence>
<keyword evidence="1" id="KW-0812">Transmembrane</keyword>
<dbReference type="InterPro" id="IPR016990">
    <property type="entry name" value="UCP032162_TM"/>
</dbReference>
<dbReference type="RefSeq" id="WP_095445918.1">
    <property type="nucleotide sequence ID" value="NZ_CP022604.1"/>
</dbReference>
<dbReference type="Proteomes" id="UP000215256">
    <property type="component" value="Chromosome 1"/>
</dbReference>
<accession>A0A248UK85</accession>
<gene>
    <name evidence="2" type="ORF">CES85_0181</name>
</gene>
<dbReference type="Pfam" id="PF10003">
    <property type="entry name" value="DUF2244"/>
    <property type="match status" value="1"/>
</dbReference>
<sequence>MQHPDGANPDRFDTPIFEALLTPYRSLGQTGFRVLMGSMICCWLFVCIVFWSIGAWPIIGFFGLDVLAIYLAFRWNYRSANTREEISVSRAALHIRKYEASGEMTSHLFHPFWTRFNVARKPDIGITTMRVESRNDSVLVGSFLNPDDRESFATAFGNALSEARR</sequence>
<dbReference type="PIRSF" id="PIRSF032162">
    <property type="entry name" value="UCP032162_imp"/>
    <property type="match status" value="1"/>
</dbReference>
<feature type="transmembrane region" description="Helical" evidence="1">
    <location>
        <begin position="59"/>
        <end position="77"/>
    </location>
</feature>
<evidence type="ECO:0000313" key="2">
    <source>
        <dbReference type="EMBL" id="ASV87046.1"/>
    </source>
</evidence>
<evidence type="ECO:0000313" key="3">
    <source>
        <dbReference type="Proteomes" id="UP000215256"/>
    </source>
</evidence>
<dbReference type="KEGG" id="och:CES85_0181"/>
<protein>
    <recommendedName>
        <fullName evidence="4">DUF2244 domain-containing protein</fullName>
    </recommendedName>
</protein>
<feature type="transmembrane region" description="Helical" evidence="1">
    <location>
        <begin position="34"/>
        <end position="53"/>
    </location>
</feature>
<dbReference type="AlphaFoldDB" id="A0A248UK85"/>